<feature type="region of interest" description="Disordered" evidence="1">
    <location>
        <begin position="260"/>
        <end position="299"/>
    </location>
</feature>
<feature type="region of interest" description="Disordered" evidence="1">
    <location>
        <begin position="183"/>
        <end position="203"/>
    </location>
</feature>
<evidence type="ECO:0008006" key="6">
    <source>
        <dbReference type="Google" id="ProtNLM"/>
    </source>
</evidence>
<reference evidence="4 5" key="1">
    <citation type="submission" date="2017-04" db="EMBL/GenBank/DDBJ databases">
        <title>Draft genome of the yeast Clavispora lusitaniae type strain CBS 6936.</title>
        <authorList>
            <person name="Durrens P."/>
            <person name="Klopp C."/>
            <person name="Biteau N."/>
            <person name="Fitton-Ouhabi V."/>
            <person name="Dementhon K."/>
            <person name="Accoceberry I."/>
            <person name="Sherman D.J."/>
            <person name="Noel T."/>
        </authorList>
    </citation>
    <scope>NUCLEOTIDE SEQUENCE [LARGE SCALE GENOMIC DNA]</scope>
    <source>
        <strain evidence="4 5">CBS 6936</strain>
    </source>
</reference>
<proteinExistence type="predicted"/>
<keyword evidence="2" id="KW-0812">Transmembrane</keyword>
<evidence type="ECO:0000256" key="3">
    <source>
        <dbReference type="SAM" id="SignalP"/>
    </source>
</evidence>
<dbReference type="Proteomes" id="UP000195602">
    <property type="component" value="Unassembled WGS sequence"/>
</dbReference>
<dbReference type="AlphaFoldDB" id="A0AA91Q3D7"/>
<organism evidence="4 5">
    <name type="scientific">Clavispora lusitaniae</name>
    <name type="common">Candida lusitaniae</name>
    <dbReference type="NCBI Taxonomy" id="36911"/>
    <lineage>
        <taxon>Eukaryota</taxon>
        <taxon>Fungi</taxon>
        <taxon>Dikarya</taxon>
        <taxon>Ascomycota</taxon>
        <taxon>Saccharomycotina</taxon>
        <taxon>Pichiomycetes</taxon>
        <taxon>Metschnikowiaceae</taxon>
        <taxon>Clavispora</taxon>
    </lineage>
</organism>
<feature type="chain" id="PRO_5041704731" description="GPI-anchored protein" evidence="3">
    <location>
        <begin position="20"/>
        <end position="489"/>
    </location>
</feature>
<comment type="caution">
    <text evidence="4">The sequence shown here is derived from an EMBL/GenBank/DDBJ whole genome shotgun (WGS) entry which is preliminary data.</text>
</comment>
<sequence length="489" mass="50017">MKFSTLVVGFVSLLSVTSALPVDIPVSNQLQPRSDELQDLVLHSQEKRDILPLTVLFRTLNTTGTGVSLVKTAISIPFTQQQIIKFVGSLIETKNLTSLLEAADQSGLALDLVVMVLTHYEVIPGVTNIVNAYKGGNSTSSGGSSNGILGGLLSGLSSSNDSDSGSGTSSGSLGALGNLLGGDSSSAADSGSPTGAASSPANSLEGSLGNLLGGLGLASASSLEPVATSATTAPSNGNPAASAPANPAVESLAAASPASAPAVAGSGNVNTAPAQANTETAANPAQATPAATTAATNNNGGSSGSGGLLGGLLNGVGSLLNGIAKREDLSQEEKIEMLNTLIERRELDLGNIIQNLETREFNSEEEAALAKRDVFDTVYSQIIRIIGSNSNILEIAESLEKSGLAISVIYSALTDKSFQNFDVNLIKYLVEKKLITLSSLFIAITQSGLLFHLIGDIVGNTSYVRLVINFVFAILNGKINILGLIRAFF</sequence>
<gene>
    <name evidence="4" type="ORF">A9F13_01g00165</name>
</gene>
<feature type="transmembrane region" description="Helical" evidence="2">
    <location>
        <begin position="466"/>
        <end position="488"/>
    </location>
</feature>
<keyword evidence="2" id="KW-0472">Membrane</keyword>
<keyword evidence="3" id="KW-0732">Signal</keyword>
<name>A0AA91Q3D7_CLALS</name>
<evidence type="ECO:0000313" key="5">
    <source>
        <dbReference type="Proteomes" id="UP000195602"/>
    </source>
</evidence>
<accession>A0AA91Q3D7</accession>
<evidence type="ECO:0000313" key="4">
    <source>
        <dbReference type="EMBL" id="OVF10626.1"/>
    </source>
</evidence>
<protein>
    <recommendedName>
        <fullName evidence="6">GPI-anchored protein</fullName>
    </recommendedName>
</protein>
<dbReference type="KEGG" id="clus:A9F13_01g00165"/>
<evidence type="ECO:0000256" key="1">
    <source>
        <dbReference type="SAM" id="MobiDB-lite"/>
    </source>
</evidence>
<evidence type="ECO:0000256" key="2">
    <source>
        <dbReference type="SAM" id="Phobius"/>
    </source>
</evidence>
<keyword evidence="2" id="KW-1133">Transmembrane helix</keyword>
<feature type="signal peptide" evidence="3">
    <location>
        <begin position="1"/>
        <end position="19"/>
    </location>
</feature>
<feature type="transmembrane region" description="Helical" evidence="2">
    <location>
        <begin position="434"/>
        <end position="454"/>
    </location>
</feature>
<dbReference type="EMBL" id="LYUB02000001">
    <property type="protein sequence ID" value="OVF10626.1"/>
    <property type="molecule type" value="Genomic_DNA"/>
</dbReference>